<dbReference type="CDD" id="cd07185">
    <property type="entry name" value="OmpA_C-like"/>
    <property type="match status" value="1"/>
</dbReference>
<dbReference type="InterPro" id="IPR036737">
    <property type="entry name" value="OmpA-like_sf"/>
</dbReference>
<sequence>MSIKSWALPLFLCTVTTSALANQGQYTKHEGDEYDYRPTPLANQIADLQDDDRDGVINARDLCPDTPKGSEIDNDGCGTFVKASQMQQLHILFDNDSSSIEPAFLTQIRQMAEFLQTYPSTSIELQGYASKVGSAEHNLALSKQRSEAVRDQLLRYGVAPERVNIVGYGDSVLEVEGTDDVSHARNRRVTAMVVGYKGEVVKEWTIFTTLPM</sequence>
<evidence type="ECO:0000313" key="7">
    <source>
        <dbReference type="EMBL" id="RGP86399.1"/>
    </source>
</evidence>
<feature type="chain" id="PRO_5030071394" description="OmpA-like domain-containing protein" evidence="5">
    <location>
        <begin position="22"/>
        <end position="212"/>
    </location>
</feature>
<dbReference type="AlphaFoldDB" id="A0A395TPT2"/>
<dbReference type="GO" id="GO:0009279">
    <property type="term" value="C:cell outer membrane"/>
    <property type="evidence" value="ECO:0007669"/>
    <property type="project" value="UniProtKB-SubCell"/>
</dbReference>
<evidence type="ECO:0000313" key="8">
    <source>
        <dbReference type="Proteomes" id="UP000266701"/>
    </source>
</evidence>
<dbReference type="InterPro" id="IPR050330">
    <property type="entry name" value="Bact_OuterMem_StrucFunc"/>
</dbReference>
<dbReference type="EMBL" id="MCBA01000149">
    <property type="protein sequence ID" value="RGP86399.1"/>
    <property type="molecule type" value="Genomic_DNA"/>
</dbReference>
<feature type="domain" description="OmpA-like" evidence="6">
    <location>
        <begin position="85"/>
        <end position="197"/>
    </location>
</feature>
<proteinExistence type="predicted"/>
<accession>A0A395TPT2</accession>
<feature type="signal peptide" evidence="5">
    <location>
        <begin position="1"/>
        <end position="21"/>
    </location>
</feature>
<evidence type="ECO:0000256" key="5">
    <source>
        <dbReference type="SAM" id="SignalP"/>
    </source>
</evidence>
<evidence type="ECO:0000256" key="4">
    <source>
        <dbReference type="PROSITE-ProRule" id="PRU00473"/>
    </source>
</evidence>
<evidence type="ECO:0000256" key="3">
    <source>
        <dbReference type="ARBA" id="ARBA00023237"/>
    </source>
</evidence>
<comment type="subcellular location">
    <subcellularLocation>
        <location evidence="1">Cell outer membrane</location>
    </subcellularLocation>
</comment>
<keyword evidence="3" id="KW-0998">Cell outer membrane</keyword>
<evidence type="ECO:0000259" key="6">
    <source>
        <dbReference type="PROSITE" id="PS51123"/>
    </source>
</evidence>
<dbReference type="InterPro" id="IPR006664">
    <property type="entry name" value="OMP_bac"/>
</dbReference>
<dbReference type="Gene3D" id="3.30.1330.60">
    <property type="entry name" value="OmpA-like domain"/>
    <property type="match status" value="1"/>
</dbReference>
<keyword evidence="5" id="KW-0732">Signal</keyword>
<dbReference type="PROSITE" id="PS51123">
    <property type="entry name" value="OMPA_2"/>
    <property type="match status" value="1"/>
</dbReference>
<dbReference type="Pfam" id="PF00691">
    <property type="entry name" value="OmpA"/>
    <property type="match status" value="1"/>
</dbReference>
<comment type="caution">
    <text evidence="7">The sequence shown here is derived from an EMBL/GenBank/DDBJ whole genome shotgun (WGS) entry which is preliminary data.</text>
</comment>
<evidence type="ECO:0000256" key="1">
    <source>
        <dbReference type="ARBA" id="ARBA00004442"/>
    </source>
</evidence>
<reference evidence="7 8" key="1">
    <citation type="journal article" date="2017" name="Emerg. Infect. Dis.">
        <title>Carbapenemase VCC-1-Producing Vibrio cholerae in Coastal Waters of Germany.</title>
        <authorList>
            <person name="Hammerl J.A."/>
            <person name="Jackel C."/>
            <person name="Bortolaia V."/>
            <person name="Schwartz K."/>
            <person name="Bier N."/>
            <person name="Hendriksen R.S."/>
            <person name="Guerra B."/>
            <person name="Strauch E."/>
        </authorList>
    </citation>
    <scope>NUCLEOTIDE SEQUENCE [LARGE SCALE GENOMIC DNA]</scope>
    <source>
        <strain evidence="7 8">VN-2825</strain>
    </source>
</reference>
<keyword evidence="2 4" id="KW-0472">Membrane</keyword>
<protein>
    <recommendedName>
        <fullName evidence="6">OmpA-like domain-containing protein</fullName>
    </recommendedName>
</protein>
<dbReference type="FunFam" id="3.30.1330.60:FF:000017">
    <property type="entry name" value="Outer membrane protein"/>
    <property type="match status" value="1"/>
</dbReference>
<gene>
    <name evidence="7" type="ORF">BC353_14075</name>
</gene>
<evidence type="ECO:0000256" key="2">
    <source>
        <dbReference type="ARBA" id="ARBA00023136"/>
    </source>
</evidence>
<dbReference type="PANTHER" id="PTHR30329:SF21">
    <property type="entry name" value="LIPOPROTEIN YIAD-RELATED"/>
    <property type="match status" value="1"/>
</dbReference>
<dbReference type="Proteomes" id="UP000266701">
    <property type="component" value="Unassembled WGS sequence"/>
</dbReference>
<dbReference type="PRINTS" id="PR01021">
    <property type="entry name" value="OMPADOMAIN"/>
</dbReference>
<name>A0A395TPT2_VIBCL</name>
<organism evidence="7 8">
    <name type="scientific">Vibrio cholerae</name>
    <dbReference type="NCBI Taxonomy" id="666"/>
    <lineage>
        <taxon>Bacteria</taxon>
        <taxon>Pseudomonadati</taxon>
        <taxon>Pseudomonadota</taxon>
        <taxon>Gammaproteobacteria</taxon>
        <taxon>Vibrionales</taxon>
        <taxon>Vibrionaceae</taxon>
        <taxon>Vibrio</taxon>
    </lineage>
</organism>
<dbReference type="SUPFAM" id="SSF103088">
    <property type="entry name" value="OmpA-like"/>
    <property type="match status" value="1"/>
</dbReference>
<dbReference type="PANTHER" id="PTHR30329">
    <property type="entry name" value="STATOR ELEMENT OF FLAGELLAR MOTOR COMPLEX"/>
    <property type="match status" value="1"/>
</dbReference>
<dbReference type="InterPro" id="IPR006665">
    <property type="entry name" value="OmpA-like"/>
</dbReference>